<proteinExistence type="inferred from homology"/>
<feature type="domain" description="Fringe-like glycosyltransferase" evidence="12">
    <location>
        <begin position="16"/>
        <end position="209"/>
    </location>
</feature>
<accession>A0A1I8FTS0</accession>
<keyword evidence="8" id="KW-0547">Nucleotide-binding</keyword>
<evidence type="ECO:0000256" key="2">
    <source>
        <dbReference type="ARBA" id="ARBA00004922"/>
    </source>
</evidence>
<reference evidence="14" key="1">
    <citation type="submission" date="2016-11" db="UniProtKB">
        <authorList>
            <consortium name="WormBaseParasite"/>
        </authorList>
    </citation>
    <scope>IDENTIFICATION</scope>
</reference>
<keyword evidence="9" id="KW-0735">Signal-anchor</keyword>
<organism evidence="13 14">
    <name type="scientific">Macrostomum lignano</name>
    <dbReference type="NCBI Taxonomy" id="282301"/>
    <lineage>
        <taxon>Eukaryota</taxon>
        <taxon>Metazoa</taxon>
        <taxon>Spiralia</taxon>
        <taxon>Lophotrochozoa</taxon>
        <taxon>Platyhelminthes</taxon>
        <taxon>Rhabditophora</taxon>
        <taxon>Macrostomorpha</taxon>
        <taxon>Macrostomida</taxon>
        <taxon>Macrostomidae</taxon>
        <taxon>Macrostomum</taxon>
    </lineage>
</organism>
<dbReference type="InterPro" id="IPR026050">
    <property type="entry name" value="C1GALT1/C1GALT1_chp1"/>
</dbReference>
<name>A0A1I8FTS0_9PLAT</name>
<comment type="pathway">
    <text evidence="2">Protein modification; protein glycosylation.</text>
</comment>
<dbReference type="Gene3D" id="3.90.550.50">
    <property type="match status" value="1"/>
</dbReference>
<evidence type="ECO:0000256" key="6">
    <source>
        <dbReference type="ARBA" id="ARBA00022679"/>
    </source>
</evidence>
<evidence type="ECO:0000256" key="9">
    <source>
        <dbReference type="ARBA" id="ARBA00022968"/>
    </source>
</evidence>
<keyword evidence="5" id="KW-0328">Glycosyltransferase</keyword>
<evidence type="ECO:0000256" key="7">
    <source>
        <dbReference type="ARBA" id="ARBA00022692"/>
    </source>
</evidence>
<evidence type="ECO:0000256" key="8">
    <source>
        <dbReference type="ARBA" id="ARBA00022741"/>
    </source>
</evidence>
<dbReference type="UniPathway" id="UPA00378"/>
<dbReference type="GO" id="GO:0016020">
    <property type="term" value="C:membrane"/>
    <property type="evidence" value="ECO:0007669"/>
    <property type="project" value="UniProtKB-SubCell"/>
</dbReference>
<dbReference type="PANTHER" id="PTHR23033:SF14">
    <property type="entry name" value="GLYCOPROTEIN-N-ACETYLGALACTOSAMINE 3-BETA-GALACTOSYLTRANSFERASE 1-RELATED"/>
    <property type="match status" value="1"/>
</dbReference>
<evidence type="ECO:0000259" key="12">
    <source>
        <dbReference type="Pfam" id="PF02434"/>
    </source>
</evidence>
<keyword evidence="11" id="KW-0472">Membrane</keyword>
<keyword evidence="6" id="KW-0808">Transferase</keyword>
<dbReference type="GO" id="GO:0000166">
    <property type="term" value="F:nucleotide binding"/>
    <property type="evidence" value="ECO:0007669"/>
    <property type="project" value="UniProtKB-KW"/>
</dbReference>
<dbReference type="AlphaFoldDB" id="A0A1I8FTS0"/>
<dbReference type="EC" id="2.4.1.122" evidence="4"/>
<protein>
    <recommendedName>
        <fullName evidence="4">N-acetylgalactosaminide beta-1,3-galactosyltransferase</fullName>
        <ecNumber evidence="4">2.4.1.122</ecNumber>
    </recommendedName>
</protein>
<evidence type="ECO:0000256" key="5">
    <source>
        <dbReference type="ARBA" id="ARBA00022676"/>
    </source>
</evidence>
<dbReference type="Proteomes" id="UP000095280">
    <property type="component" value="Unplaced"/>
</dbReference>
<comment type="similarity">
    <text evidence="3">Belongs to the glycosyltransferase 31 family. Beta3-Gal-T subfamily.</text>
</comment>
<evidence type="ECO:0000256" key="11">
    <source>
        <dbReference type="ARBA" id="ARBA00023136"/>
    </source>
</evidence>
<evidence type="ECO:0000313" key="13">
    <source>
        <dbReference type="Proteomes" id="UP000095280"/>
    </source>
</evidence>
<keyword evidence="10" id="KW-1133">Transmembrane helix</keyword>
<evidence type="ECO:0000256" key="10">
    <source>
        <dbReference type="ARBA" id="ARBA00022989"/>
    </source>
</evidence>
<evidence type="ECO:0000256" key="1">
    <source>
        <dbReference type="ARBA" id="ARBA00004606"/>
    </source>
</evidence>
<comment type="subcellular location">
    <subcellularLocation>
        <location evidence="1">Membrane</location>
        <topology evidence="1">Single-pass type II membrane protein</topology>
    </subcellularLocation>
</comment>
<dbReference type="GO" id="GO:0016263">
    <property type="term" value="F:glycoprotein-N-acetylgalactosamine 3-beta-galactosyltransferase activity"/>
    <property type="evidence" value="ECO:0007669"/>
    <property type="project" value="UniProtKB-EC"/>
</dbReference>
<dbReference type="PANTHER" id="PTHR23033">
    <property type="entry name" value="BETA1,3-GALACTOSYLTRANSFERASE"/>
    <property type="match status" value="1"/>
</dbReference>
<keyword evidence="13" id="KW-1185">Reference proteome</keyword>
<evidence type="ECO:0000313" key="14">
    <source>
        <dbReference type="WBParaSite" id="maker-uti_cns_0000014-snap-gene-0.8-mRNA-1"/>
    </source>
</evidence>
<evidence type="ECO:0000256" key="4">
    <source>
        <dbReference type="ARBA" id="ARBA00012557"/>
    </source>
</evidence>
<keyword evidence="7" id="KW-0812">Transmembrane</keyword>
<evidence type="ECO:0000256" key="3">
    <source>
        <dbReference type="ARBA" id="ARBA00006462"/>
    </source>
</evidence>
<sequence length="246" mass="28742">MILTHPKQYASIAVQVNNTWARRCNKYYFIGSQSTNTSIPLILLPLRESRQILWKKVRMAFQAVHDQEHIEDFDYFLKADDDTFVVMENLRSFLSGHDPNEATIFGRRFAYQGDLRQQYMSGGAGYVLSRRALQLLVGTGFGSTRAPGVTDYCNIDYISVEDYLMGRCLKLLGVKFGHSLDEQKRERFHPLRPETMVNPRHVMSWMKQYNYHPFEKCVTCISNTSVSFHYVDDILEIEFLLYHMRV</sequence>
<dbReference type="Pfam" id="PF02434">
    <property type="entry name" value="Fringe"/>
    <property type="match status" value="1"/>
</dbReference>
<dbReference type="WBParaSite" id="maker-uti_cns_0000014-snap-gene-0.8-mRNA-1">
    <property type="protein sequence ID" value="maker-uti_cns_0000014-snap-gene-0.8-mRNA-1"/>
    <property type="gene ID" value="maker-uti_cns_0000014-snap-gene-0.8"/>
</dbReference>
<dbReference type="InterPro" id="IPR003378">
    <property type="entry name" value="Fringe-like_glycosylTrfase"/>
</dbReference>